<dbReference type="AlphaFoldDB" id="A0AAD4UT73"/>
<reference evidence="2 3" key="1">
    <citation type="journal article" date="2022" name="G3 (Bethesda)">
        <title>Whole-genome sequence and methylome profiling of the almond [Prunus dulcis (Mill.) D.A. Webb] cultivar 'Nonpareil'.</title>
        <authorList>
            <person name="D'Amico-Willman K.M."/>
            <person name="Ouma W.Z."/>
            <person name="Meulia T."/>
            <person name="Sideli G.M."/>
            <person name="Gradziel T.M."/>
            <person name="Fresnedo-Ramirez J."/>
        </authorList>
    </citation>
    <scope>NUCLEOTIDE SEQUENCE [LARGE SCALE GENOMIC DNA]</scope>
    <source>
        <strain evidence="2">Clone GOH B32 T37-40</strain>
    </source>
</reference>
<comment type="caution">
    <text evidence="2">The sequence shown here is derived from an EMBL/GenBank/DDBJ whole genome shotgun (WGS) entry which is preliminary data.</text>
</comment>
<keyword evidence="3" id="KW-1185">Reference proteome</keyword>
<evidence type="ECO:0000256" key="1">
    <source>
        <dbReference type="SAM" id="MobiDB-lite"/>
    </source>
</evidence>
<geneLocation type="mitochondrion" evidence="2"/>
<organism evidence="2 3">
    <name type="scientific">Prunus dulcis</name>
    <name type="common">Almond</name>
    <name type="synonym">Amygdalus dulcis</name>
    <dbReference type="NCBI Taxonomy" id="3755"/>
    <lineage>
        <taxon>Eukaryota</taxon>
        <taxon>Viridiplantae</taxon>
        <taxon>Streptophyta</taxon>
        <taxon>Embryophyta</taxon>
        <taxon>Tracheophyta</taxon>
        <taxon>Spermatophyta</taxon>
        <taxon>Magnoliopsida</taxon>
        <taxon>eudicotyledons</taxon>
        <taxon>Gunneridae</taxon>
        <taxon>Pentapetalae</taxon>
        <taxon>rosids</taxon>
        <taxon>fabids</taxon>
        <taxon>Rosales</taxon>
        <taxon>Rosaceae</taxon>
        <taxon>Amygdaloideae</taxon>
        <taxon>Amygdaleae</taxon>
        <taxon>Prunus</taxon>
    </lineage>
</organism>
<dbReference type="EMBL" id="JAJFAZ020000010">
    <property type="protein sequence ID" value="KAI5311446.1"/>
    <property type="molecule type" value="Genomic_DNA"/>
</dbReference>
<keyword evidence="2" id="KW-0496">Mitochondrion</keyword>
<feature type="region of interest" description="Disordered" evidence="1">
    <location>
        <begin position="36"/>
        <end position="75"/>
    </location>
</feature>
<evidence type="ECO:0000313" key="2">
    <source>
        <dbReference type="EMBL" id="KAI5311446.1"/>
    </source>
</evidence>
<dbReference type="Proteomes" id="UP001054821">
    <property type="component" value="Mitochondrion MT"/>
</dbReference>
<proteinExistence type="predicted"/>
<name>A0AAD4UT73_PRUDU</name>
<protein>
    <submittedName>
        <fullName evidence="2">Uncharacterized protein</fullName>
    </submittedName>
</protein>
<gene>
    <name evidence="2" type="ORF">L3X38_000172</name>
</gene>
<sequence length="167" mass="17790">MTKRRASKLPVSKFSSNGRSESFSIVTYSGGLASKARSADSNSAEAAKESQDHLPVPTSLAKVTSPTGSASQRQLNKLDKLETTKLTSSAGFNPAPGYPVYRILRGLPVRRRDPYSHLILNVGGTPFFLPRPLKDGLMEGASSGVVTGGLEQALDPKVSPEKSFSQL</sequence>
<feature type="compositionally biased region" description="Polar residues" evidence="1">
    <location>
        <begin position="61"/>
        <end position="75"/>
    </location>
</feature>
<evidence type="ECO:0000313" key="3">
    <source>
        <dbReference type="Proteomes" id="UP001054821"/>
    </source>
</evidence>
<accession>A0AAD4UT73</accession>